<feature type="transmembrane region" description="Helical" evidence="8">
    <location>
        <begin position="124"/>
        <end position="144"/>
    </location>
</feature>
<comment type="subcellular location">
    <subcellularLocation>
        <location evidence="1">Cell membrane</location>
        <topology evidence="1">Multi-pass membrane protein</topology>
    </subcellularLocation>
</comment>
<dbReference type="Proteomes" id="UP000285655">
    <property type="component" value="Unassembled WGS sequence"/>
</dbReference>
<feature type="transmembrane region" description="Helical" evidence="8">
    <location>
        <begin position="260"/>
        <end position="280"/>
    </location>
</feature>
<feature type="transmembrane region" description="Helical" evidence="8">
    <location>
        <begin position="70"/>
        <end position="92"/>
    </location>
</feature>
<dbReference type="AlphaFoldDB" id="A0A419DC20"/>
<evidence type="ECO:0000256" key="4">
    <source>
        <dbReference type="ARBA" id="ARBA00022679"/>
    </source>
</evidence>
<feature type="transmembrane region" description="Helical" evidence="8">
    <location>
        <begin position="346"/>
        <end position="365"/>
    </location>
</feature>
<evidence type="ECO:0000256" key="5">
    <source>
        <dbReference type="ARBA" id="ARBA00022692"/>
    </source>
</evidence>
<dbReference type="PANTHER" id="PTHR33908">
    <property type="entry name" value="MANNOSYLTRANSFERASE YKCB-RELATED"/>
    <property type="match status" value="1"/>
</dbReference>
<dbReference type="PANTHER" id="PTHR33908:SF11">
    <property type="entry name" value="MEMBRANE PROTEIN"/>
    <property type="match status" value="1"/>
</dbReference>
<dbReference type="InterPro" id="IPR050297">
    <property type="entry name" value="LipidA_mod_glycosyltrf_83"/>
</dbReference>
<evidence type="ECO:0000256" key="1">
    <source>
        <dbReference type="ARBA" id="ARBA00004651"/>
    </source>
</evidence>
<dbReference type="InterPro" id="IPR038731">
    <property type="entry name" value="RgtA/B/C-like"/>
</dbReference>
<keyword evidence="6 8" id="KW-1133">Transmembrane helix</keyword>
<evidence type="ECO:0000313" key="11">
    <source>
        <dbReference type="Proteomes" id="UP000285655"/>
    </source>
</evidence>
<keyword evidence="7 8" id="KW-0472">Membrane</keyword>
<feature type="transmembrane region" description="Helical" evidence="8">
    <location>
        <begin position="151"/>
        <end position="168"/>
    </location>
</feature>
<proteinExistence type="predicted"/>
<gene>
    <name evidence="10" type="ORF">C4544_04805</name>
</gene>
<evidence type="ECO:0000313" key="10">
    <source>
        <dbReference type="EMBL" id="RJO60633.1"/>
    </source>
</evidence>
<evidence type="ECO:0000256" key="6">
    <source>
        <dbReference type="ARBA" id="ARBA00022989"/>
    </source>
</evidence>
<feature type="transmembrane region" description="Helical" evidence="8">
    <location>
        <begin position="99"/>
        <end position="118"/>
    </location>
</feature>
<evidence type="ECO:0000256" key="7">
    <source>
        <dbReference type="ARBA" id="ARBA00023136"/>
    </source>
</evidence>
<accession>A0A419DC20</accession>
<protein>
    <recommendedName>
        <fullName evidence="9">Glycosyltransferase RgtA/B/C/D-like domain-containing protein</fullName>
    </recommendedName>
</protein>
<sequence length="505" mass="57561">MPQSILNWLAKFTKYSLLLLGVSYILKYLFVVYSRIDYPFELEWMEGGVLAEVRRILSGQKLYVKPSIEYIPFLYTPFYFYVSALVSSIAGIGFESLRLVSFISSLGCFYIVFMMTYKETRSKYAGLLAICLFAASYPLTGTWFDIGRVDTLFMFLLLSAVYFVRFGASDKMYFLAGILMALSFLTKQTALLISFPIMLYSIIWNWRRSIIFISTAVILGSGMSVFLNFIYDGWYNYYVFGIADAPLFNKMFIHFWKNDLFLPMPIALIMSLFYLLGLLFKENKNSFIFYVLLFAGMAGGACLSRMNPGGGQNVLIPAYAVISILFGMAFHGFFEHIKILSEGKRYLLTSLICIICILQFGSPYIRYGLHTYIPKQKDLEAGMKLVETIKHVKGDVFMPDFGYLAVMAGKNSYAHGGAIRDILMLTKGENRDNLFNQINTAIEEIRFKAIIISSNNGVEDRGPGLRNVRKYYVRQAAAVEGQDVFWPIIGLAIRPEFVYVPQKQL</sequence>
<feature type="transmembrane region" description="Helical" evidence="8">
    <location>
        <begin position="12"/>
        <end position="36"/>
    </location>
</feature>
<keyword evidence="3" id="KW-0328">Glycosyltransferase</keyword>
<dbReference type="GO" id="GO:0009103">
    <property type="term" value="P:lipopolysaccharide biosynthetic process"/>
    <property type="evidence" value="ECO:0007669"/>
    <property type="project" value="UniProtKB-ARBA"/>
</dbReference>
<keyword evidence="5 8" id="KW-0812">Transmembrane</keyword>
<reference evidence="10 11" key="1">
    <citation type="journal article" date="2017" name="ISME J.">
        <title>Energy and carbon metabolisms in a deep terrestrial subsurface fluid microbial community.</title>
        <authorList>
            <person name="Momper L."/>
            <person name="Jungbluth S.P."/>
            <person name="Lee M.D."/>
            <person name="Amend J.P."/>
        </authorList>
    </citation>
    <scope>NUCLEOTIDE SEQUENCE [LARGE SCALE GENOMIC DNA]</scope>
    <source>
        <strain evidence="10">SURF_29</strain>
    </source>
</reference>
<keyword evidence="4" id="KW-0808">Transferase</keyword>
<dbReference type="EMBL" id="QZJW01000043">
    <property type="protein sequence ID" value="RJO60633.1"/>
    <property type="molecule type" value="Genomic_DNA"/>
</dbReference>
<evidence type="ECO:0000259" key="9">
    <source>
        <dbReference type="Pfam" id="PF13231"/>
    </source>
</evidence>
<feature type="transmembrane region" description="Helical" evidence="8">
    <location>
        <begin position="287"/>
        <end position="308"/>
    </location>
</feature>
<dbReference type="Pfam" id="PF13231">
    <property type="entry name" value="PMT_2"/>
    <property type="match status" value="1"/>
</dbReference>
<evidence type="ECO:0000256" key="3">
    <source>
        <dbReference type="ARBA" id="ARBA00022676"/>
    </source>
</evidence>
<keyword evidence="2" id="KW-1003">Cell membrane</keyword>
<dbReference type="GO" id="GO:0005886">
    <property type="term" value="C:plasma membrane"/>
    <property type="evidence" value="ECO:0007669"/>
    <property type="project" value="UniProtKB-SubCell"/>
</dbReference>
<feature type="domain" description="Glycosyltransferase RgtA/B/C/D-like" evidence="9">
    <location>
        <begin position="76"/>
        <end position="215"/>
    </location>
</feature>
<name>A0A419DC20_9BACT</name>
<comment type="caution">
    <text evidence="10">The sequence shown here is derived from an EMBL/GenBank/DDBJ whole genome shotgun (WGS) entry which is preliminary data.</text>
</comment>
<evidence type="ECO:0000256" key="8">
    <source>
        <dbReference type="SAM" id="Phobius"/>
    </source>
</evidence>
<dbReference type="GO" id="GO:0016763">
    <property type="term" value="F:pentosyltransferase activity"/>
    <property type="evidence" value="ECO:0007669"/>
    <property type="project" value="TreeGrafter"/>
</dbReference>
<feature type="transmembrane region" description="Helical" evidence="8">
    <location>
        <begin position="174"/>
        <end position="203"/>
    </location>
</feature>
<organism evidence="10 11">
    <name type="scientific">candidate division WS5 bacterium</name>
    <dbReference type="NCBI Taxonomy" id="2093353"/>
    <lineage>
        <taxon>Bacteria</taxon>
        <taxon>candidate division WS5</taxon>
    </lineage>
</organism>
<feature type="transmembrane region" description="Helical" evidence="8">
    <location>
        <begin position="314"/>
        <end position="334"/>
    </location>
</feature>
<feature type="transmembrane region" description="Helical" evidence="8">
    <location>
        <begin position="210"/>
        <end position="231"/>
    </location>
</feature>
<evidence type="ECO:0000256" key="2">
    <source>
        <dbReference type="ARBA" id="ARBA00022475"/>
    </source>
</evidence>